<evidence type="ECO:0000256" key="6">
    <source>
        <dbReference type="RuleBase" id="RU363042"/>
    </source>
</evidence>
<keyword evidence="4 6" id="KW-1133">Transmembrane helix</keyword>
<gene>
    <name evidence="6" type="primary">mprF</name>
    <name evidence="7" type="ORF">K8W17_02845</name>
</gene>
<comment type="function">
    <text evidence="6">Catalyzes the transfer of a lysyl group from L-lysyl-tRNA(Lys) to membrane-bound phosphatidylglycerol (PG), which produces lysylphosphatidylglycerol (LPG), a major component of the bacterial membrane with a positive net charge. LPG synthesis contributes to bacterial virulence as it is involved in the resistance mechanism against cationic antimicrobial peptides (CAMP) produces by the host's immune system (defensins, cathelicidins) and by the competing microorganisms.</text>
</comment>
<dbReference type="Proteomes" id="UP000774947">
    <property type="component" value="Unassembled WGS sequence"/>
</dbReference>
<dbReference type="GO" id="GO:0005886">
    <property type="term" value="C:plasma membrane"/>
    <property type="evidence" value="ECO:0007669"/>
    <property type="project" value="UniProtKB-SubCell"/>
</dbReference>
<reference evidence="7" key="2">
    <citation type="submission" date="2021-09" db="EMBL/GenBank/DDBJ databases">
        <authorList>
            <person name="Gilroy R."/>
        </authorList>
    </citation>
    <scope>NUCLEOTIDE SEQUENCE</scope>
    <source>
        <strain evidence="7">CHK173-2119</strain>
    </source>
</reference>
<feature type="transmembrane region" description="Helical" evidence="6">
    <location>
        <begin position="125"/>
        <end position="144"/>
    </location>
</feature>
<evidence type="ECO:0000313" key="8">
    <source>
        <dbReference type="Proteomes" id="UP000774947"/>
    </source>
</evidence>
<comment type="catalytic activity">
    <reaction evidence="6">
        <text>L-lysyl-tRNA(Lys) + a 1,2-diacyl-sn-glycero-3-phospho-(1'-sn-glycerol) = a 1,2-diacyl-sn-glycero-3-phospho-1'-(3'-O-L-lysyl)-sn-glycerol + tRNA(Lys)</text>
        <dbReference type="Rhea" id="RHEA:10668"/>
        <dbReference type="Rhea" id="RHEA-COMP:9696"/>
        <dbReference type="Rhea" id="RHEA-COMP:9697"/>
        <dbReference type="ChEBI" id="CHEBI:64716"/>
        <dbReference type="ChEBI" id="CHEBI:75792"/>
        <dbReference type="ChEBI" id="CHEBI:78442"/>
        <dbReference type="ChEBI" id="CHEBI:78529"/>
        <dbReference type="EC" id="2.3.2.3"/>
    </reaction>
</comment>
<comment type="similarity">
    <text evidence="6">Belongs to the LPG synthase family.</text>
</comment>
<dbReference type="EMBL" id="DYXY01000071">
    <property type="protein sequence ID" value="HJE14998.1"/>
    <property type="molecule type" value="Genomic_DNA"/>
</dbReference>
<comment type="caution">
    <text evidence="7">The sequence shown here is derived from an EMBL/GenBank/DDBJ whole genome shotgun (WGS) entry which is preliminary data.</text>
</comment>
<feature type="transmembrane region" description="Helical" evidence="6">
    <location>
        <begin position="40"/>
        <end position="62"/>
    </location>
</feature>
<dbReference type="PANTHER" id="PTHR37693:SF1">
    <property type="entry name" value="INTEGRAL MEMBRANE PROTEIN"/>
    <property type="match status" value="1"/>
</dbReference>
<evidence type="ECO:0000256" key="2">
    <source>
        <dbReference type="ARBA" id="ARBA00022475"/>
    </source>
</evidence>
<evidence type="ECO:0000313" key="7">
    <source>
        <dbReference type="EMBL" id="HJE14998.1"/>
    </source>
</evidence>
<keyword evidence="3 6" id="KW-0812">Transmembrane</keyword>
<name>A0A921DVY5_9LACO</name>
<reference evidence="7" key="1">
    <citation type="journal article" date="2021" name="PeerJ">
        <title>Extensive microbial diversity within the chicken gut microbiome revealed by metagenomics and culture.</title>
        <authorList>
            <person name="Gilroy R."/>
            <person name="Ravi A."/>
            <person name="Getino M."/>
            <person name="Pursley I."/>
            <person name="Horton D.L."/>
            <person name="Alikhan N.F."/>
            <person name="Baker D."/>
            <person name="Gharbi K."/>
            <person name="Hall N."/>
            <person name="Watson M."/>
            <person name="Adriaenssens E.M."/>
            <person name="Foster-Nyarko E."/>
            <person name="Jarju S."/>
            <person name="Secka A."/>
            <person name="Antonio M."/>
            <person name="Oren A."/>
            <person name="Chaudhuri R.R."/>
            <person name="La Ragione R."/>
            <person name="Hildebrand F."/>
            <person name="Pallen M.J."/>
        </authorList>
    </citation>
    <scope>NUCLEOTIDE SEQUENCE</scope>
    <source>
        <strain evidence="7">CHK173-2119</strain>
    </source>
</reference>
<organism evidence="7 8">
    <name type="scientific">Lapidilactobacillus dextrinicus</name>
    <dbReference type="NCBI Taxonomy" id="51664"/>
    <lineage>
        <taxon>Bacteria</taxon>
        <taxon>Bacillati</taxon>
        <taxon>Bacillota</taxon>
        <taxon>Bacilli</taxon>
        <taxon>Lactobacillales</taxon>
        <taxon>Lactobacillaceae</taxon>
        <taxon>Lapidilactobacillus</taxon>
    </lineage>
</organism>
<feature type="transmembrane region" description="Helical" evidence="6">
    <location>
        <begin position="263"/>
        <end position="282"/>
    </location>
</feature>
<keyword evidence="6" id="KW-0808">Transferase</keyword>
<feature type="transmembrane region" description="Helical" evidence="6">
    <location>
        <begin position="156"/>
        <end position="179"/>
    </location>
</feature>
<dbReference type="GO" id="GO:0006629">
    <property type="term" value="P:lipid metabolic process"/>
    <property type="evidence" value="ECO:0007669"/>
    <property type="project" value="UniProtKB-KW"/>
</dbReference>
<protein>
    <recommendedName>
        <fullName evidence="6">Phosphatidylglycerol lysyltransferase</fullName>
        <ecNumber evidence="6">2.3.2.3</ecNumber>
    </recommendedName>
    <alternativeName>
        <fullName evidence="6">Lysylphosphatidylglycerol synthase</fullName>
    </alternativeName>
</protein>
<evidence type="ECO:0000256" key="3">
    <source>
        <dbReference type="ARBA" id="ARBA00022692"/>
    </source>
</evidence>
<dbReference type="NCBIfam" id="TIGR00374">
    <property type="entry name" value="flippase-like domain"/>
    <property type="match status" value="1"/>
</dbReference>
<evidence type="ECO:0000256" key="5">
    <source>
        <dbReference type="ARBA" id="ARBA00023136"/>
    </source>
</evidence>
<comment type="subcellular location">
    <subcellularLocation>
        <location evidence="1 6">Cell membrane</location>
        <topology evidence="1 6">Multi-pass membrane protein</topology>
    </subcellularLocation>
</comment>
<dbReference type="Pfam" id="PF03706">
    <property type="entry name" value="LPG_synthase_TM"/>
    <property type="match status" value="1"/>
</dbReference>
<dbReference type="EC" id="2.3.2.3" evidence="6"/>
<feature type="transmembrane region" description="Helical" evidence="6">
    <location>
        <begin position="230"/>
        <end position="251"/>
    </location>
</feature>
<dbReference type="PANTHER" id="PTHR37693">
    <property type="entry name" value="PHOSPHATIDYLGLYCEROL LYSYLTRANSFERASE"/>
    <property type="match status" value="1"/>
</dbReference>
<dbReference type="GO" id="GO:0046677">
    <property type="term" value="P:response to antibiotic"/>
    <property type="evidence" value="ECO:0007669"/>
    <property type="project" value="UniProtKB-KW"/>
</dbReference>
<dbReference type="AlphaFoldDB" id="A0A921DVY5"/>
<keyword evidence="6" id="KW-0443">Lipid metabolism</keyword>
<evidence type="ECO:0000256" key="4">
    <source>
        <dbReference type="ARBA" id="ARBA00022989"/>
    </source>
</evidence>
<evidence type="ECO:0000256" key="1">
    <source>
        <dbReference type="ARBA" id="ARBA00004651"/>
    </source>
</evidence>
<accession>A0A921DVY5</accession>
<keyword evidence="5 6" id="KW-0472">Membrane</keyword>
<keyword evidence="2" id="KW-1003">Cell membrane</keyword>
<keyword evidence="6" id="KW-0046">Antibiotic resistance</keyword>
<dbReference type="InterPro" id="IPR022791">
    <property type="entry name" value="L-PG_synthase/AglD"/>
</dbReference>
<dbReference type="GO" id="GO:0050071">
    <property type="term" value="F:phosphatidylglycerol lysyltransferase activity"/>
    <property type="evidence" value="ECO:0007669"/>
    <property type="project" value="UniProtKB-EC"/>
</dbReference>
<proteinExistence type="inferred from homology"/>
<sequence length="345" mass="39072">MSRKNKIALVIMISLGVFIFWREARETNFQQVQHGLAHLQWAWLGVAVLLMLFSFVAEALVLKKLIEKPGEPHQPAWNFLRVPPIQALFNAITPFSSGGQPAQLVALIQVGYEGGRASSVLLMKFIIYQLMVLINFVLTMLVGFKQVMTNFSGLAILIAGGFALHVITIGTLLMIMFYYRFTKGVTQGFFNLLSHVIHSDKVERWRNQAMQKIETFHEESLQLKREKKKVIQASLLTLVQLIAYYLIPYFVLLALNVPHVDLITVFCMHVMIVMITSIFPIPGGTGGAEYSFKTLFATFIPGQTALILGMLLWRLITFYLGMLLGIVAMGIRPRRIFKRPINKKI</sequence>